<proteinExistence type="inferred from homology"/>
<dbReference type="Ensembl" id="ENSCUST00005017681.1">
    <property type="protein sequence ID" value="ENSCUSP00005017032.1"/>
    <property type="gene ID" value="ENSCUSG00005010151.1"/>
</dbReference>
<dbReference type="GO" id="GO:0005789">
    <property type="term" value="C:endoplasmic reticulum membrane"/>
    <property type="evidence" value="ECO:0007669"/>
    <property type="project" value="UniProtKB-SubCell"/>
</dbReference>
<dbReference type="PANTHER" id="PTHR13923:SF22">
    <property type="entry name" value="PROTEIN TRANSPORT PROTEIN SEC31B"/>
    <property type="match status" value="1"/>
</dbReference>
<comment type="function">
    <text evidence="13">Component of the coat protein complex II (COPII) which promotes the formation of transport vesicles from the endoplasmic reticulum (ER). The coat has two main functions, the physical deformation of the endoplasmic reticulum membrane into vesicles and the selection of cargo molecules.</text>
</comment>
<protein>
    <recommendedName>
        <fullName evidence="14">Protein transport protein Sec31A</fullName>
    </recommendedName>
    <alternativeName>
        <fullName evidence="16">SEC31-like protein 1</fullName>
    </alternativeName>
    <alternativeName>
        <fullName evidence="15">SEC31-related protein A</fullName>
    </alternativeName>
</protein>
<gene>
    <name evidence="19" type="primary">SEC31B</name>
</gene>
<evidence type="ECO:0000256" key="1">
    <source>
        <dbReference type="ARBA" id="ARBA00004299"/>
    </source>
</evidence>
<dbReference type="InterPro" id="IPR036322">
    <property type="entry name" value="WD40_repeat_dom_sf"/>
</dbReference>
<evidence type="ECO:0000256" key="14">
    <source>
        <dbReference type="ARBA" id="ARBA00039468"/>
    </source>
</evidence>
<reference evidence="19" key="2">
    <citation type="submission" date="2025-08" db="UniProtKB">
        <authorList>
            <consortium name="Ensembl"/>
        </authorList>
    </citation>
    <scope>IDENTIFICATION</scope>
</reference>
<dbReference type="GO" id="GO:0005198">
    <property type="term" value="F:structural molecule activity"/>
    <property type="evidence" value="ECO:0007669"/>
    <property type="project" value="TreeGrafter"/>
</dbReference>
<dbReference type="Gene3D" id="2.130.10.10">
    <property type="entry name" value="YVTN repeat-like/Quinoprotein amine dehydrogenase"/>
    <property type="match status" value="1"/>
</dbReference>
<dbReference type="PROSITE" id="PS00678">
    <property type="entry name" value="WD_REPEATS_1"/>
    <property type="match status" value="1"/>
</dbReference>
<organism evidence="19 20">
    <name type="scientific">Catharus ustulatus</name>
    <name type="common">Russet-backed thrush</name>
    <name type="synonym">Hylocichla ustulatus</name>
    <dbReference type="NCBI Taxonomy" id="91951"/>
    <lineage>
        <taxon>Eukaryota</taxon>
        <taxon>Metazoa</taxon>
        <taxon>Chordata</taxon>
        <taxon>Craniata</taxon>
        <taxon>Vertebrata</taxon>
        <taxon>Euteleostomi</taxon>
        <taxon>Archelosauria</taxon>
        <taxon>Archosauria</taxon>
        <taxon>Dinosauria</taxon>
        <taxon>Saurischia</taxon>
        <taxon>Theropoda</taxon>
        <taxon>Coelurosauria</taxon>
        <taxon>Aves</taxon>
        <taxon>Neognathae</taxon>
        <taxon>Neoaves</taxon>
        <taxon>Telluraves</taxon>
        <taxon>Australaves</taxon>
        <taxon>Passeriformes</taxon>
        <taxon>Turdidae</taxon>
        <taxon>Catharus</taxon>
    </lineage>
</organism>
<dbReference type="SMART" id="SM00320">
    <property type="entry name" value="WD40"/>
    <property type="match status" value="5"/>
</dbReference>
<sequence>MKLKEIERTAVQAWSPANNHPIYLATGTSAQQLDASFSTNANLEIFEVDFRDPSLDMKQKGALPASNRFHKLMWGNFGNGSAEPSGVLVGGGDNGVLTMYSVQRILTSKGDPVIGQTEKHSGPVRALDFNPFQSNLLASGANDSEIFIWDLNNFSVPMTPGTKSQPHEDISVVSWNRQVQHILSSAHPSGKAVVWDLRKNEPIIKVSDHSNRMHCSGMAWHPEVATQLVLSSEDDRLPVIQIWDLRFATSPLSQLEGHTRGVLAVSWCQADPELLLSSAKDNRILCWNPSMGEVVYELPIRSQWCFDVQWCPRNPSVFSAATFDGWINVYSVMGGNLEAQQRTQADKISSSFNNLDPFGTGQSLPPLQVPEQVTQTTLIPPLKKPPKWIRRPVGVSFAFGGKLITFGHTKAPGQQMQQTYPHQVFISQVTTETEFLLRSKELQMALQSGNLLDYCQGKIQTAKLPVDENLWNFLKVNLEQDSRTKLLKLLGYNTDGLISQALLLGNFEGAVELCMRAERFADAIILAIAGGDKLLKETQKRYFAKQKTNLSVQNWQDIVCMCDLQSWKEALAILLTYSKHEDYTQLCDMLGARLESEGDAALSNDACLCYISSGNVERLVECWVKNHETSSPLALQDLIEKVMVLSRSIEMLRGIAGPAPGPVLAERITQYANLLASQGCLAAAMNYLPSSSKEVSEQQAVVGKSSVVGEVVLGMRECWGFLAHETSDADTLSLLSVAVSQSQPFGPVGVRPVGPAPFSNQPSLPGQSMPMTSPGVPPPRPAFFAPASVPSSQLPAACPLPVASQSPLDFSSAPFNCPMNMGYPQGGPGAPSTKPLPAAIPPPPTGKYCLPVWLVCPGQAQVGFTVHNGHGSSEVWSVSIKAGCSTEANLTGTEGESTCSSLSCSFCINSAGFFSCQYHQLPGESIEKKELPPEHQALKTTFEGLVQRCSAVATDPKTRRKLEDALQRLECLYEKLREQALSPAILMGLHEIARCIEAKNYPQGLLVHTQVVSSSSFSEVSGFMPILKVLMTIAGKLNV</sequence>
<dbReference type="Gene3D" id="1.20.940.10">
    <property type="entry name" value="Functional domain of the splicing factor Prp18"/>
    <property type="match status" value="1"/>
</dbReference>
<evidence type="ECO:0000256" key="10">
    <source>
        <dbReference type="ARBA" id="ARBA00022927"/>
    </source>
</evidence>
<evidence type="ECO:0000256" key="17">
    <source>
        <dbReference type="PROSITE-ProRule" id="PRU00221"/>
    </source>
</evidence>
<keyword evidence="5" id="KW-0963">Cytoplasm</keyword>
<keyword evidence="11" id="KW-0472">Membrane</keyword>
<reference evidence="19" key="3">
    <citation type="submission" date="2025-09" db="UniProtKB">
        <authorList>
            <consortium name="Ensembl"/>
        </authorList>
    </citation>
    <scope>IDENTIFICATION</scope>
</reference>
<feature type="repeat" description="WD" evidence="17">
    <location>
        <begin position="117"/>
        <end position="159"/>
    </location>
</feature>
<dbReference type="PANTHER" id="PTHR13923">
    <property type="entry name" value="SEC31-RELATED PROTEIN"/>
    <property type="match status" value="1"/>
</dbReference>
<name>A0A8C3UQZ3_CATUS</name>
<dbReference type="FunFam" id="2.130.10.10:FF:000009">
    <property type="entry name" value="Protein transport protein Sec31A isoform A"/>
    <property type="match status" value="1"/>
</dbReference>
<dbReference type="FunFam" id="1.20.940.10:FF:000001">
    <property type="entry name" value="Protein transport protein Sec31A isoform A"/>
    <property type="match status" value="1"/>
</dbReference>
<evidence type="ECO:0000256" key="7">
    <source>
        <dbReference type="ARBA" id="ARBA00022737"/>
    </source>
</evidence>
<keyword evidence="7" id="KW-0677">Repeat</keyword>
<evidence type="ECO:0000256" key="4">
    <source>
        <dbReference type="ARBA" id="ARBA00022448"/>
    </source>
</evidence>
<dbReference type="InterPro" id="IPR001680">
    <property type="entry name" value="WD40_rpt"/>
</dbReference>
<evidence type="ECO:0000256" key="6">
    <source>
        <dbReference type="ARBA" id="ARBA00022574"/>
    </source>
</evidence>
<feature type="region of interest" description="Disordered" evidence="18">
    <location>
        <begin position="756"/>
        <end position="775"/>
    </location>
</feature>
<comment type="similarity">
    <text evidence="3">Belongs to the WD repeat SEC31 family.</text>
</comment>
<dbReference type="SUPFAM" id="SSF50978">
    <property type="entry name" value="WD40 repeat-like"/>
    <property type="match status" value="1"/>
</dbReference>
<dbReference type="GO" id="GO:0015031">
    <property type="term" value="P:protein transport"/>
    <property type="evidence" value="ECO:0007669"/>
    <property type="project" value="UniProtKB-KW"/>
</dbReference>
<reference evidence="19" key="1">
    <citation type="submission" date="2020-10" db="EMBL/GenBank/DDBJ databases">
        <title>Catharus ustulatus (Swainson's thrush) genome, bCatUst1, primary haplotype v2.</title>
        <authorList>
            <person name="Delmore K."/>
            <person name="Vafadar M."/>
            <person name="Formenti G."/>
            <person name="Chow W."/>
            <person name="Pelan S."/>
            <person name="Howe K."/>
            <person name="Rhie A."/>
            <person name="Mountcastle J."/>
            <person name="Haase B."/>
            <person name="Fedrigo O."/>
            <person name="Jarvis E.D."/>
        </authorList>
    </citation>
    <scope>NUCLEOTIDE SEQUENCE [LARGE SCALE GENOMIC DNA]</scope>
</reference>
<evidence type="ECO:0000256" key="2">
    <source>
        <dbReference type="ARBA" id="ARBA00004406"/>
    </source>
</evidence>
<comment type="subcellular location">
    <subcellularLocation>
        <location evidence="1">Cytoplasmic vesicle</location>
        <location evidence="1">COPII-coated vesicle membrane</location>
        <topology evidence="1">Peripheral membrane protein</topology>
        <orientation evidence="1">Cytoplasmic side</orientation>
    </subcellularLocation>
    <subcellularLocation>
        <location evidence="2">Endoplasmic reticulum membrane</location>
        <topology evidence="2">Peripheral membrane protein</topology>
    </subcellularLocation>
</comment>
<evidence type="ECO:0000256" key="8">
    <source>
        <dbReference type="ARBA" id="ARBA00022824"/>
    </source>
</evidence>
<dbReference type="InterPro" id="IPR019775">
    <property type="entry name" value="WD40_repeat_CS"/>
</dbReference>
<dbReference type="PROSITE" id="PS50082">
    <property type="entry name" value="WD_REPEATS_2"/>
    <property type="match status" value="2"/>
</dbReference>
<dbReference type="InterPro" id="IPR040251">
    <property type="entry name" value="SEC31-like"/>
</dbReference>
<keyword evidence="10" id="KW-0653">Protein transport</keyword>
<keyword evidence="6 17" id="KW-0853">WD repeat</keyword>
<dbReference type="Proteomes" id="UP000694563">
    <property type="component" value="Chromosome 8"/>
</dbReference>
<evidence type="ECO:0000256" key="18">
    <source>
        <dbReference type="SAM" id="MobiDB-lite"/>
    </source>
</evidence>
<dbReference type="GO" id="GO:0030127">
    <property type="term" value="C:COPII vesicle coat"/>
    <property type="evidence" value="ECO:0007669"/>
    <property type="project" value="TreeGrafter"/>
</dbReference>
<evidence type="ECO:0000256" key="3">
    <source>
        <dbReference type="ARBA" id="ARBA00009358"/>
    </source>
</evidence>
<evidence type="ECO:0000256" key="11">
    <source>
        <dbReference type="ARBA" id="ARBA00023136"/>
    </source>
</evidence>
<evidence type="ECO:0000256" key="15">
    <source>
        <dbReference type="ARBA" id="ARBA00041470"/>
    </source>
</evidence>
<evidence type="ECO:0000313" key="19">
    <source>
        <dbReference type="Ensembl" id="ENSCUSP00005017032.1"/>
    </source>
</evidence>
<dbReference type="AlphaFoldDB" id="A0A8C3UQZ3"/>
<dbReference type="PROSITE" id="PS50294">
    <property type="entry name" value="WD_REPEATS_REGION"/>
    <property type="match status" value="1"/>
</dbReference>
<evidence type="ECO:0000256" key="12">
    <source>
        <dbReference type="ARBA" id="ARBA00023329"/>
    </source>
</evidence>
<evidence type="ECO:0000256" key="13">
    <source>
        <dbReference type="ARBA" id="ARBA00025471"/>
    </source>
</evidence>
<dbReference type="Gene3D" id="1.25.40.1030">
    <property type="match status" value="2"/>
</dbReference>
<keyword evidence="20" id="KW-1185">Reference proteome</keyword>
<feature type="compositionally biased region" description="Polar residues" evidence="18">
    <location>
        <begin position="758"/>
        <end position="771"/>
    </location>
</feature>
<accession>A0A8C3UQZ3</accession>
<keyword evidence="8" id="KW-0256">Endoplasmic reticulum</keyword>
<feature type="repeat" description="WD" evidence="17">
    <location>
        <begin position="255"/>
        <end position="297"/>
    </location>
</feature>
<evidence type="ECO:0000256" key="9">
    <source>
        <dbReference type="ARBA" id="ARBA00022892"/>
    </source>
</evidence>
<dbReference type="GO" id="GO:0007029">
    <property type="term" value="P:endoplasmic reticulum organization"/>
    <property type="evidence" value="ECO:0007669"/>
    <property type="project" value="TreeGrafter"/>
</dbReference>
<dbReference type="InterPro" id="IPR015943">
    <property type="entry name" value="WD40/YVTN_repeat-like_dom_sf"/>
</dbReference>
<dbReference type="Pfam" id="PF00400">
    <property type="entry name" value="WD40"/>
    <property type="match status" value="2"/>
</dbReference>
<dbReference type="GO" id="GO:0090110">
    <property type="term" value="P:COPII-coated vesicle cargo loading"/>
    <property type="evidence" value="ECO:0007669"/>
    <property type="project" value="TreeGrafter"/>
</dbReference>
<evidence type="ECO:0000256" key="5">
    <source>
        <dbReference type="ARBA" id="ARBA00022490"/>
    </source>
</evidence>
<keyword evidence="4" id="KW-0813">Transport</keyword>
<keyword evidence="9" id="KW-0931">ER-Golgi transport</keyword>
<keyword evidence="12" id="KW-0968">Cytoplasmic vesicle</keyword>
<evidence type="ECO:0000313" key="20">
    <source>
        <dbReference type="Proteomes" id="UP000694563"/>
    </source>
</evidence>
<dbReference type="GO" id="GO:0070971">
    <property type="term" value="C:endoplasmic reticulum exit site"/>
    <property type="evidence" value="ECO:0007669"/>
    <property type="project" value="TreeGrafter"/>
</dbReference>
<evidence type="ECO:0000256" key="16">
    <source>
        <dbReference type="ARBA" id="ARBA00043112"/>
    </source>
</evidence>